<keyword evidence="3" id="KW-1185">Reference proteome</keyword>
<reference evidence="1" key="1">
    <citation type="submission" date="2022-10" db="EMBL/GenBank/DDBJ databases">
        <authorList>
            <person name="Chen Y."/>
            <person name="Dougan E. K."/>
            <person name="Chan C."/>
            <person name="Rhodes N."/>
            <person name="Thang M."/>
        </authorList>
    </citation>
    <scope>NUCLEOTIDE SEQUENCE</scope>
</reference>
<dbReference type="EMBL" id="CAMXCT010003757">
    <property type="protein sequence ID" value="CAI4006086.1"/>
    <property type="molecule type" value="Genomic_DNA"/>
</dbReference>
<dbReference type="EMBL" id="CAMXCT030003757">
    <property type="protein sequence ID" value="CAL4793398.1"/>
    <property type="molecule type" value="Genomic_DNA"/>
</dbReference>
<evidence type="ECO:0000313" key="1">
    <source>
        <dbReference type="EMBL" id="CAI4006086.1"/>
    </source>
</evidence>
<sequence length="550" mass="61783">MLCPNGCEGNADVSRATGWLLASLCRFADAKALTRVACVFRLGNSTEELYAFDAAARTWGVKCRWFLGLASASVAEDARRIVNGSRARVLEALPGPSPLEVLLHAYRLRGAFPGGPPLLACSLTDTQSSQHFCCTATPSKSKARLALFGDVWIKASVPSEHVRCGYLFASNDLKRSVPLVVQVPWADAQWVRDHGTLQHFMSGEQQDIIARALELSSPSVYSRTFTLLGRCLLHGAGRILPLQHVATRYLPKVYTSPIAKTQACAEAVDVLVGQYIAAKLKVATPNETLDEQNFQRIVGTDHMRQWYKHRVAYAMMEEQERLQGWKYDLVLKLRTDVEIARPLSLADFPEVATARVIYSAGDIVFFCNREVAHILFDDILQKLASRAGNERKLLPLNYGRILRTGEGNALPLQVFPDVGKELRDALVGNQGRGLLISAIRKHRASLEAAHLRAESEDVPIFSGHWRFRNDTKQYQYWKKTNRIPRDHEMCSMRHWFYHVHQAEPEVLMRGWSGSPLKLSKTRHYQHCNCEPPTCIPDGWPVPWPANPPRT</sequence>
<evidence type="ECO:0000313" key="2">
    <source>
        <dbReference type="EMBL" id="CAL1159461.1"/>
    </source>
</evidence>
<evidence type="ECO:0000313" key="3">
    <source>
        <dbReference type="Proteomes" id="UP001152797"/>
    </source>
</evidence>
<dbReference type="OrthoDB" id="10459222at2759"/>
<organism evidence="1">
    <name type="scientific">Cladocopium goreaui</name>
    <dbReference type="NCBI Taxonomy" id="2562237"/>
    <lineage>
        <taxon>Eukaryota</taxon>
        <taxon>Sar</taxon>
        <taxon>Alveolata</taxon>
        <taxon>Dinophyceae</taxon>
        <taxon>Suessiales</taxon>
        <taxon>Symbiodiniaceae</taxon>
        <taxon>Cladocopium</taxon>
    </lineage>
</organism>
<reference evidence="2" key="2">
    <citation type="submission" date="2024-04" db="EMBL/GenBank/DDBJ databases">
        <authorList>
            <person name="Chen Y."/>
            <person name="Shah S."/>
            <person name="Dougan E. K."/>
            <person name="Thang M."/>
            <person name="Chan C."/>
        </authorList>
    </citation>
    <scope>NUCLEOTIDE SEQUENCE [LARGE SCALE GENOMIC DNA]</scope>
</reference>
<accession>A0A9P1GCV0</accession>
<comment type="caution">
    <text evidence="1">The sequence shown here is derived from an EMBL/GenBank/DDBJ whole genome shotgun (WGS) entry which is preliminary data.</text>
</comment>
<gene>
    <name evidence="1" type="ORF">C1SCF055_LOCUS31758</name>
</gene>
<proteinExistence type="predicted"/>
<dbReference type="AlphaFoldDB" id="A0A9P1GCV0"/>
<name>A0A9P1GCV0_9DINO</name>
<protein>
    <submittedName>
        <fullName evidence="1">Uncharacterized protein</fullName>
    </submittedName>
</protein>
<dbReference type="EMBL" id="CAMXCT020003757">
    <property type="protein sequence ID" value="CAL1159461.1"/>
    <property type="molecule type" value="Genomic_DNA"/>
</dbReference>
<dbReference type="Proteomes" id="UP001152797">
    <property type="component" value="Unassembled WGS sequence"/>
</dbReference>